<sequence length="88" mass="9731">MSRQGQVLTRRSAGRLVTALNSAATGALHPQWRINGSHLSVSGTFYNLSTIASSLYRRSQKECPAPRIEREKRPPIIIDQTGEERAAI</sequence>
<reference evidence="2 3" key="1">
    <citation type="submission" date="2019-02" db="EMBL/GenBank/DDBJ databases">
        <title>Deep-cultivation of Planctomycetes and their phenomic and genomic characterization uncovers novel biology.</title>
        <authorList>
            <person name="Wiegand S."/>
            <person name="Jogler M."/>
            <person name="Boedeker C."/>
            <person name="Pinto D."/>
            <person name="Vollmers J."/>
            <person name="Rivas-Marin E."/>
            <person name="Kohn T."/>
            <person name="Peeters S.H."/>
            <person name="Heuer A."/>
            <person name="Rast P."/>
            <person name="Oberbeckmann S."/>
            <person name="Bunk B."/>
            <person name="Jeske O."/>
            <person name="Meyerdierks A."/>
            <person name="Storesund J.E."/>
            <person name="Kallscheuer N."/>
            <person name="Luecker S."/>
            <person name="Lage O.M."/>
            <person name="Pohl T."/>
            <person name="Merkel B.J."/>
            <person name="Hornburger P."/>
            <person name="Mueller R.-W."/>
            <person name="Bruemmer F."/>
            <person name="Labrenz M."/>
            <person name="Spormann A.M."/>
            <person name="Op den Camp H."/>
            <person name="Overmann J."/>
            <person name="Amann R."/>
            <person name="Jetten M.S.M."/>
            <person name="Mascher T."/>
            <person name="Medema M.H."/>
            <person name="Devos D.P."/>
            <person name="Kaster A.-K."/>
            <person name="Ovreas L."/>
            <person name="Rohde M."/>
            <person name="Galperin M.Y."/>
            <person name="Jogler C."/>
        </authorList>
    </citation>
    <scope>NUCLEOTIDE SEQUENCE [LARGE SCALE GENOMIC DNA]</scope>
    <source>
        <strain evidence="2 3">TBK1r</strain>
    </source>
</reference>
<feature type="region of interest" description="Disordered" evidence="1">
    <location>
        <begin position="63"/>
        <end position="88"/>
    </location>
</feature>
<organism evidence="2 3">
    <name type="scientific">Stieleria magnilauensis</name>
    <dbReference type="NCBI Taxonomy" id="2527963"/>
    <lineage>
        <taxon>Bacteria</taxon>
        <taxon>Pseudomonadati</taxon>
        <taxon>Planctomycetota</taxon>
        <taxon>Planctomycetia</taxon>
        <taxon>Pirellulales</taxon>
        <taxon>Pirellulaceae</taxon>
        <taxon>Stieleria</taxon>
    </lineage>
</organism>
<keyword evidence="3" id="KW-1185">Reference proteome</keyword>
<protein>
    <submittedName>
        <fullName evidence="2">Uncharacterized protein</fullName>
    </submittedName>
</protein>
<evidence type="ECO:0000313" key="3">
    <source>
        <dbReference type="Proteomes" id="UP000318081"/>
    </source>
</evidence>
<dbReference type="Proteomes" id="UP000318081">
    <property type="component" value="Chromosome"/>
</dbReference>
<name>A0ABX5XUD9_9BACT</name>
<evidence type="ECO:0000313" key="2">
    <source>
        <dbReference type="EMBL" id="QDV85025.1"/>
    </source>
</evidence>
<accession>A0ABX5XUD9</accession>
<proteinExistence type="predicted"/>
<gene>
    <name evidence="2" type="ORF">TBK1r_39790</name>
</gene>
<dbReference type="EMBL" id="CP036432">
    <property type="protein sequence ID" value="QDV85025.1"/>
    <property type="molecule type" value="Genomic_DNA"/>
</dbReference>
<evidence type="ECO:0000256" key="1">
    <source>
        <dbReference type="SAM" id="MobiDB-lite"/>
    </source>
</evidence>